<accession>A0AAW1RK72</accession>
<evidence type="ECO:0000313" key="3">
    <source>
        <dbReference type="Proteomes" id="UP001485043"/>
    </source>
</evidence>
<organism evidence="2 3">
    <name type="scientific">Apatococcus fuscideae</name>
    <dbReference type="NCBI Taxonomy" id="2026836"/>
    <lineage>
        <taxon>Eukaryota</taxon>
        <taxon>Viridiplantae</taxon>
        <taxon>Chlorophyta</taxon>
        <taxon>core chlorophytes</taxon>
        <taxon>Trebouxiophyceae</taxon>
        <taxon>Chlorellales</taxon>
        <taxon>Chlorellaceae</taxon>
        <taxon>Apatococcus</taxon>
    </lineage>
</organism>
<keyword evidence="3" id="KW-1185">Reference proteome</keyword>
<gene>
    <name evidence="2" type="ORF">WJX84_009168</name>
</gene>
<dbReference type="EMBL" id="JALJOV010002134">
    <property type="protein sequence ID" value="KAK9834102.1"/>
    <property type="molecule type" value="Genomic_DNA"/>
</dbReference>
<feature type="region of interest" description="Disordered" evidence="1">
    <location>
        <begin position="1"/>
        <end position="23"/>
    </location>
</feature>
<dbReference type="Proteomes" id="UP001485043">
    <property type="component" value="Unassembled WGS sequence"/>
</dbReference>
<comment type="caution">
    <text evidence="2">The sequence shown here is derived from an EMBL/GenBank/DDBJ whole genome shotgun (WGS) entry which is preliminary data.</text>
</comment>
<proteinExistence type="predicted"/>
<sequence length="576" mass="63869">MLDSFSEVEVNGRHTGGESDGLATGWLSGDVQSTCQSRHTYDVLLRGVDSRTKQPWAVLTLPAQNVRPIPMDDSLTVPLSERRIGDAVDCWDQGIWWSGYISETHHDRVFINFPCWPNYEDYTVQQDSLHQPGARLIRTSREWLPTDRRWEMIAPLRLPHYTNKRPPEMNLSQPANAQPKPTFESIMKLNRTAHHRVRWGSWAKDARHFCLELRIVNEWRICVFDLITAQRLLGHASFAWATVRPLKPSFEFTWSPAASHIVICADAQSDAERLEEESGVVALVEAHGPCEILKQACQIACSRATWSRCGRYLCVVSKGTPPLAAGEPGPFQPDHNTLSVSGFIWDTRSSQQVFGWAGGAGSLTENCVIWAAAACACYVESCSAVLTWPSPESSIPEVASLWPHLGSLGPNPAVLSPCGRVHIAVWSMPRSRAVYTMPTWQAHDVDSASIPRFYQLWHSVVRPGGGTASMHMAHASPWKWSLESIAWHPNPAAGCVYAIMSACGDLSVVDGLRHRVLRSWTWSQLSAKGHNSPGNQSSVKLSWSPDGSRLIIAASRETVALRFGGHCQPSDEMSSS</sequence>
<dbReference type="AlphaFoldDB" id="A0AAW1RK72"/>
<evidence type="ECO:0000256" key="1">
    <source>
        <dbReference type="SAM" id="MobiDB-lite"/>
    </source>
</evidence>
<reference evidence="2 3" key="1">
    <citation type="journal article" date="2024" name="Nat. Commun.">
        <title>Phylogenomics reveals the evolutionary origins of lichenization in chlorophyte algae.</title>
        <authorList>
            <person name="Puginier C."/>
            <person name="Libourel C."/>
            <person name="Otte J."/>
            <person name="Skaloud P."/>
            <person name="Haon M."/>
            <person name="Grisel S."/>
            <person name="Petersen M."/>
            <person name="Berrin J.G."/>
            <person name="Delaux P.M."/>
            <person name="Dal Grande F."/>
            <person name="Keller J."/>
        </authorList>
    </citation>
    <scope>NUCLEOTIDE SEQUENCE [LARGE SCALE GENOMIC DNA]</scope>
    <source>
        <strain evidence="2 3">SAG 2523</strain>
    </source>
</reference>
<evidence type="ECO:0000313" key="2">
    <source>
        <dbReference type="EMBL" id="KAK9834102.1"/>
    </source>
</evidence>
<name>A0AAW1RK72_9CHLO</name>
<protein>
    <submittedName>
        <fullName evidence="2">Uncharacterized protein</fullName>
    </submittedName>
</protein>
<dbReference type="SUPFAM" id="SSF82171">
    <property type="entry name" value="DPP6 N-terminal domain-like"/>
    <property type="match status" value="1"/>
</dbReference>